<gene>
    <name evidence="3" type="ORF">BGZ80_011236</name>
</gene>
<feature type="region of interest" description="Disordered" evidence="2">
    <location>
        <begin position="277"/>
        <end position="326"/>
    </location>
</feature>
<dbReference type="OrthoDB" id="2417267at2759"/>
<dbReference type="EMBL" id="JAAAID010000088">
    <property type="protein sequence ID" value="KAG0022756.1"/>
    <property type="molecule type" value="Genomic_DNA"/>
</dbReference>
<accession>A0A9P6N305</accession>
<evidence type="ECO:0000256" key="1">
    <source>
        <dbReference type="SAM" id="Coils"/>
    </source>
</evidence>
<feature type="compositionally biased region" description="Polar residues" evidence="2">
    <location>
        <begin position="574"/>
        <end position="583"/>
    </location>
</feature>
<feature type="region of interest" description="Disordered" evidence="2">
    <location>
        <begin position="25"/>
        <end position="86"/>
    </location>
</feature>
<comment type="caution">
    <text evidence="3">The sequence shown here is derived from an EMBL/GenBank/DDBJ whole genome shotgun (WGS) entry which is preliminary data.</text>
</comment>
<proteinExistence type="predicted"/>
<feature type="region of interest" description="Disordered" evidence="2">
    <location>
        <begin position="465"/>
        <end position="666"/>
    </location>
</feature>
<feature type="region of interest" description="Disordered" evidence="2">
    <location>
        <begin position="98"/>
        <end position="122"/>
    </location>
</feature>
<feature type="compositionally biased region" description="Low complexity" evidence="2">
    <location>
        <begin position="421"/>
        <end position="443"/>
    </location>
</feature>
<organism evidence="3 4">
    <name type="scientific">Entomortierella chlamydospora</name>
    <dbReference type="NCBI Taxonomy" id="101097"/>
    <lineage>
        <taxon>Eukaryota</taxon>
        <taxon>Fungi</taxon>
        <taxon>Fungi incertae sedis</taxon>
        <taxon>Mucoromycota</taxon>
        <taxon>Mortierellomycotina</taxon>
        <taxon>Mortierellomycetes</taxon>
        <taxon>Mortierellales</taxon>
        <taxon>Mortierellaceae</taxon>
        <taxon>Entomortierella</taxon>
    </lineage>
</organism>
<protein>
    <submittedName>
        <fullName evidence="3">Uncharacterized protein</fullName>
    </submittedName>
</protein>
<feature type="compositionally biased region" description="Acidic residues" evidence="2">
    <location>
        <begin position="738"/>
        <end position="775"/>
    </location>
</feature>
<sequence length="775" mass="87314">MTFDSQMTVIKHNLDPYGKYYGPSQSNGFSLHPTPEPTASPLATSSIRPGPRERTNFLHEQGNIPRRVPTSGPGWMSPNRRSRSQISAVLRARPSSLPLMSSRSLSQQPQHQHRVETSSSQSIFSLPGMQQLQNRLLQLAEQQRQQQQLATPPIRPRQAFSESEIFLPPLPRQTEMIGTEDHYEGDHMTSTAPLIQESHNLISGKQSLQIERGMNLDSPFFTDVHTEVRENMNTSEANLQMEQELEEVRRAIEEASDRYNEAVQKLRHAKEREQALMFEQDRRMYSGGADYEPGSDEESLTEHPSLYSKDSSRDPSAYEQFPLFPPTDLPYQYQHIQQRQQLQNYSQQRLRPLASPVLGREFIQPHENRASPLQARKLDLQMGERQRSVTVVLQSGDAVSGREPSLPREQRTAQPSACQENSNASGSSSSGNSGSDRNNNIGGDAHEKAKELLQQYLSSPRIKIKSEESESKPSIHGSAASSKKEPEDDPGESRQRDWYKEYKEYSIPIEIPSSETDASSEADRMGASTSQTGGAEATFRGKHSVRWRPPTPVPAKVNSQYKKERHPPVLPTIGATSEYNGTDISRRPYRRAHLSGPRSGRSYIPLPRPYPPQTSSRVTSTSPLPQAPSQIPSSRTTPQRRHRHGGQRSQTRPRIRVASSSTGSLGPRFSEFLNAINAEPELQQQVTGSQGHRMIVFYTNIERVKTNIERVEHYHHYYSKKPPCAHTSSCASQQDASLDMEEDIEAESESMEEDEGSEREVESEVGDEQMEDCSE</sequence>
<dbReference type="Proteomes" id="UP000703661">
    <property type="component" value="Unassembled WGS sequence"/>
</dbReference>
<feature type="compositionally biased region" description="Polar residues" evidence="2">
    <location>
        <begin position="613"/>
        <end position="637"/>
    </location>
</feature>
<reference evidence="3" key="1">
    <citation type="journal article" date="2020" name="Fungal Divers.">
        <title>Resolving the Mortierellaceae phylogeny through synthesis of multi-gene phylogenetics and phylogenomics.</title>
        <authorList>
            <person name="Vandepol N."/>
            <person name="Liber J."/>
            <person name="Desiro A."/>
            <person name="Na H."/>
            <person name="Kennedy M."/>
            <person name="Barry K."/>
            <person name="Grigoriev I.V."/>
            <person name="Miller A.N."/>
            <person name="O'Donnell K."/>
            <person name="Stajich J.E."/>
            <person name="Bonito G."/>
        </authorList>
    </citation>
    <scope>NUCLEOTIDE SEQUENCE</scope>
    <source>
        <strain evidence="3">NRRL 2769</strain>
    </source>
</reference>
<feature type="compositionally biased region" description="Low complexity" evidence="2">
    <location>
        <begin position="98"/>
        <end position="110"/>
    </location>
</feature>
<feature type="coiled-coil region" evidence="1">
    <location>
        <begin position="231"/>
        <end position="272"/>
    </location>
</feature>
<feature type="compositionally biased region" description="Basic residues" evidence="2">
    <location>
        <begin position="638"/>
        <end position="655"/>
    </location>
</feature>
<keyword evidence="4" id="KW-1185">Reference proteome</keyword>
<name>A0A9P6N305_9FUNG</name>
<feature type="compositionally biased region" description="Basic and acidic residues" evidence="2">
    <location>
        <begin position="482"/>
        <end position="504"/>
    </location>
</feature>
<dbReference type="AlphaFoldDB" id="A0A9P6N305"/>
<evidence type="ECO:0000313" key="3">
    <source>
        <dbReference type="EMBL" id="KAG0022756.1"/>
    </source>
</evidence>
<feature type="region of interest" description="Disordered" evidence="2">
    <location>
        <begin position="391"/>
        <end position="443"/>
    </location>
</feature>
<keyword evidence="1" id="KW-0175">Coiled coil</keyword>
<evidence type="ECO:0000256" key="2">
    <source>
        <dbReference type="SAM" id="MobiDB-lite"/>
    </source>
</evidence>
<feature type="region of interest" description="Disordered" evidence="2">
    <location>
        <begin position="722"/>
        <end position="775"/>
    </location>
</feature>
<evidence type="ECO:0000313" key="4">
    <source>
        <dbReference type="Proteomes" id="UP000703661"/>
    </source>
</evidence>
<feature type="compositionally biased region" description="Polar residues" evidence="2">
    <location>
        <begin position="726"/>
        <end position="736"/>
    </location>
</feature>